<proteinExistence type="predicted"/>
<dbReference type="EMBL" id="CAJVCH010035646">
    <property type="protein sequence ID" value="CAG7716061.1"/>
    <property type="molecule type" value="Genomic_DNA"/>
</dbReference>
<name>A0A8J2J908_9HEXA</name>
<reference evidence="1" key="1">
    <citation type="submission" date="2021-06" db="EMBL/GenBank/DDBJ databases">
        <authorList>
            <person name="Hodson N. C."/>
            <person name="Mongue J. A."/>
            <person name="Jaron S. K."/>
        </authorList>
    </citation>
    <scope>NUCLEOTIDE SEQUENCE</scope>
</reference>
<dbReference type="AlphaFoldDB" id="A0A8J2J908"/>
<organism evidence="1 2">
    <name type="scientific">Allacma fusca</name>
    <dbReference type="NCBI Taxonomy" id="39272"/>
    <lineage>
        <taxon>Eukaryota</taxon>
        <taxon>Metazoa</taxon>
        <taxon>Ecdysozoa</taxon>
        <taxon>Arthropoda</taxon>
        <taxon>Hexapoda</taxon>
        <taxon>Collembola</taxon>
        <taxon>Symphypleona</taxon>
        <taxon>Sminthuridae</taxon>
        <taxon>Allacma</taxon>
    </lineage>
</organism>
<comment type="caution">
    <text evidence="1">The sequence shown here is derived from an EMBL/GenBank/DDBJ whole genome shotgun (WGS) entry which is preliminary data.</text>
</comment>
<gene>
    <name evidence="1" type="ORF">AFUS01_LOCUS5591</name>
</gene>
<protein>
    <submittedName>
        <fullName evidence="1">Uncharacterized protein</fullName>
    </submittedName>
</protein>
<keyword evidence="2" id="KW-1185">Reference proteome</keyword>
<feature type="non-terminal residue" evidence="1">
    <location>
        <position position="1"/>
    </location>
</feature>
<dbReference type="Proteomes" id="UP000708208">
    <property type="component" value="Unassembled WGS sequence"/>
</dbReference>
<dbReference type="OrthoDB" id="1100386at2759"/>
<evidence type="ECO:0000313" key="2">
    <source>
        <dbReference type="Proteomes" id="UP000708208"/>
    </source>
</evidence>
<evidence type="ECO:0000313" key="1">
    <source>
        <dbReference type="EMBL" id="CAG7716061.1"/>
    </source>
</evidence>
<sequence length="50" mass="6008">HFVYGINILIFKKTTRSFACVVISVLRHFSYLSQYCWLTMICLNLFITFR</sequence>
<accession>A0A8J2J908</accession>